<proteinExistence type="predicted"/>
<accession>A0ACB6RMD0</accession>
<comment type="caution">
    <text evidence="1">The sequence shown here is derived from an EMBL/GenBank/DDBJ whole genome shotgun (WGS) entry which is preliminary data.</text>
</comment>
<gene>
    <name evidence="1" type="ORF">BU25DRAFT_218855</name>
</gene>
<organism evidence="1 2">
    <name type="scientific">Macroventuria anomochaeta</name>
    <dbReference type="NCBI Taxonomy" id="301207"/>
    <lineage>
        <taxon>Eukaryota</taxon>
        <taxon>Fungi</taxon>
        <taxon>Dikarya</taxon>
        <taxon>Ascomycota</taxon>
        <taxon>Pezizomycotina</taxon>
        <taxon>Dothideomycetes</taxon>
        <taxon>Pleosporomycetidae</taxon>
        <taxon>Pleosporales</taxon>
        <taxon>Pleosporineae</taxon>
        <taxon>Didymellaceae</taxon>
        <taxon>Macroventuria</taxon>
    </lineage>
</organism>
<dbReference type="EMBL" id="MU006748">
    <property type="protein sequence ID" value="KAF2622089.1"/>
    <property type="molecule type" value="Genomic_DNA"/>
</dbReference>
<evidence type="ECO:0000313" key="1">
    <source>
        <dbReference type="EMBL" id="KAF2622089.1"/>
    </source>
</evidence>
<evidence type="ECO:0000313" key="2">
    <source>
        <dbReference type="Proteomes" id="UP000799754"/>
    </source>
</evidence>
<sequence length="177" mass="20773">MKAVSNCKRQTPWLTKLTIGCFETPQWSISHIEVLIKTGRISELCNKYQRVQSIERQWFPDVFDFDLERLEKGIPPEKLQPTTDQKNLFLDVISHCWNEFTKVQGVCYLSSRNIMPARYRLAEQHFANTNQNDMGENRLSDWYGHTGLTVCFHAFGHRWDRSPRPWSSSATPDAQFF</sequence>
<dbReference type="Proteomes" id="UP000799754">
    <property type="component" value="Unassembled WGS sequence"/>
</dbReference>
<keyword evidence="2" id="KW-1185">Reference proteome</keyword>
<reference evidence="1" key="1">
    <citation type="journal article" date="2020" name="Stud. Mycol.">
        <title>101 Dothideomycetes genomes: a test case for predicting lifestyles and emergence of pathogens.</title>
        <authorList>
            <person name="Haridas S."/>
            <person name="Albert R."/>
            <person name="Binder M."/>
            <person name="Bloem J."/>
            <person name="Labutti K."/>
            <person name="Salamov A."/>
            <person name="Andreopoulos B."/>
            <person name="Baker S."/>
            <person name="Barry K."/>
            <person name="Bills G."/>
            <person name="Bluhm B."/>
            <person name="Cannon C."/>
            <person name="Castanera R."/>
            <person name="Culley D."/>
            <person name="Daum C."/>
            <person name="Ezra D."/>
            <person name="Gonzalez J."/>
            <person name="Henrissat B."/>
            <person name="Kuo A."/>
            <person name="Liang C."/>
            <person name="Lipzen A."/>
            <person name="Lutzoni F."/>
            <person name="Magnuson J."/>
            <person name="Mondo S."/>
            <person name="Nolan M."/>
            <person name="Ohm R."/>
            <person name="Pangilinan J."/>
            <person name="Park H.-J."/>
            <person name="Ramirez L."/>
            <person name="Alfaro M."/>
            <person name="Sun H."/>
            <person name="Tritt A."/>
            <person name="Yoshinaga Y."/>
            <person name="Zwiers L.-H."/>
            <person name="Turgeon B."/>
            <person name="Goodwin S."/>
            <person name="Spatafora J."/>
            <person name="Crous P."/>
            <person name="Grigoriev I."/>
        </authorList>
    </citation>
    <scope>NUCLEOTIDE SEQUENCE</scope>
    <source>
        <strain evidence="1">CBS 525.71</strain>
    </source>
</reference>
<protein>
    <submittedName>
        <fullName evidence="1">Uncharacterized protein</fullName>
    </submittedName>
</protein>
<name>A0ACB6RMD0_9PLEO</name>